<dbReference type="SUPFAM" id="SSF52172">
    <property type="entry name" value="CheY-like"/>
    <property type="match status" value="1"/>
</dbReference>
<dbReference type="PRINTS" id="PR00032">
    <property type="entry name" value="HTHARAC"/>
</dbReference>
<dbReference type="InterPro" id="IPR011006">
    <property type="entry name" value="CheY-like_superfamily"/>
</dbReference>
<accession>A0ABT1YNT2</accession>
<dbReference type="RefSeq" id="WP_258216392.1">
    <property type="nucleotide sequence ID" value="NZ_JANQBD010000022.1"/>
</dbReference>
<evidence type="ECO:0000259" key="10">
    <source>
        <dbReference type="PROSITE" id="PS50110"/>
    </source>
</evidence>
<evidence type="ECO:0000256" key="1">
    <source>
        <dbReference type="ARBA" id="ARBA00004496"/>
    </source>
</evidence>
<dbReference type="Proteomes" id="UP001300012">
    <property type="component" value="Unassembled WGS sequence"/>
</dbReference>
<comment type="subcellular location">
    <subcellularLocation>
        <location evidence="1">Cytoplasm</location>
    </subcellularLocation>
</comment>
<dbReference type="Gene3D" id="3.40.50.2300">
    <property type="match status" value="1"/>
</dbReference>
<evidence type="ECO:0000256" key="5">
    <source>
        <dbReference type="ARBA" id="ARBA00023015"/>
    </source>
</evidence>
<keyword evidence="2" id="KW-0963">Cytoplasm</keyword>
<evidence type="ECO:0000259" key="9">
    <source>
        <dbReference type="PROSITE" id="PS01124"/>
    </source>
</evidence>
<feature type="domain" description="Response regulatory" evidence="10">
    <location>
        <begin position="3"/>
        <end position="119"/>
    </location>
</feature>
<dbReference type="InterPro" id="IPR018062">
    <property type="entry name" value="HTH_AraC-typ_CS"/>
</dbReference>
<dbReference type="SUPFAM" id="SSF46689">
    <property type="entry name" value="Homeodomain-like"/>
    <property type="match status" value="1"/>
</dbReference>
<gene>
    <name evidence="11" type="ORF">NV381_26920</name>
</gene>
<evidence type="ECO:0000256" key="7">
    <source>
        <dbReference type="ARBA" id="ARBA00023163"/>
    </source>
</evidence>
<dbReference type="Gene3D" id="1.10.10.60">
    <property type="entry name" value="Homeodomain-like"/>
    <property type="match status" value="2"/>
</dbReference>
<evidence type="ECO:0000256" key="6">
    <source>
        <dbReference type="ARBA" id="ARBA00023125"/>
    </source>
</evidence>
<feature type="domain" description="HTH araC/xylS-type" evidence="9">
    <location>
        <begin position="247"/>
        <end position="346"/>
    </location>
</feature>
<keyword evidence="12" id="KW-1185">Reference proteome</keyword>
<dbReference type="PANTHER" id="PTHR42713">
    <property type="entry name" value="HISTIDINE KINASE-RELATED"/>
    <property type="match status" value="1"/>
</dbReference>
<dbReference type="PROSITE" id="PS01124">
    <property type="entry name" value="HTH_ARAC_FAMILY_2"/>
    <property type="match status" value="1"/>
</dbReference>
<evidence type="ECO:0000313" key="12">
    <source>
        <dbReference type="Proteomes" id="UP001300012"/>
    </source>
</evidence>
<dbReference type="PROSITE" id="PS50110">
    <property type="entry name" value="RESPONSE_REGULATORY"/>
    <property type="match status" value="1"/>
</dbReference>
<keyword evidence="5" id="KW-0805">Transcription regulation</keyword>
<evidence type="ECO:0000256" key="8">
    <source>
        <dbReference type="PROSITE-ProRule" id="PRU00169"/>
    </source>
</evidence>
<dbReference type="PANTHER" id="PTHR42713:SF3">
    <property type="entry name" value="TRANSCRIPTIONAL REGULATORY PROTEIN HPTR"/>
    <property type="match status" value="1"/>
</dbReference>
<dbReference type="InterPro" id="IPR018060">
    <property type="entry name" value="HTH_AraC"/>
</dbReference>
<name>A0ABT1YNT2_9BACL</name>
<comment type="caution">
    <text evidence="11">The sequence shown here is derived from an EMBL/GenBank/DDBJ whole genome shotgun (WGS) entry which is preliminary data.</text>
</comment>
<evidence type="ECO:0000313" key="11">
    <source>
        <dbReference type="EMBL" id="MCR8634838.1"/>
    </source>
</evidence>
<dbReference type="SMART" id="SM00342">
    <property type="entry name" value="HTH_ARAC"/>
    <property type="match status" value="1"/>
</dbReference>
<evidence type="ECO:0000256" key="4">
    <source>
        <dbReference type="ARBA" id="ARBA00023012"/>
    </source>
</evidence>
<dbReference type="Pfam" id="PF12833">
    <property type="entry name" value="HTH_18"/>
    <property type="match status" value="1"/>
</dbReference>
<dbReference type="InterPro" id="IPR009057">
    <property type="entry name" value="Homeodomain-like_sf"/>
</dbReference>
<keyword evidence="7" id="KW-0804">Transcription</keyword>
<keyword evidence="4" id="KW-0902">Two-component regulatory system</keyword>
<proteinExistence type="predicted"/>
<keyword evidence="6" id="KW-0238">DNA-binding</keyword>
<organism evidence="11 12">
    <name type="scientific">Paenibacillus radicis</name>
    <name type="common">ex Xue et al. 2023</name>
    <dbReference type="NCBI Taxonomy" id="2972489"/>
    <lineage>
        <taxon>Bacteria</taxon>
        <taxon>Bacillati</taxon>
        <taxon>Bacillota</taxon>
        <taxon>Bacilli</taxon>
        <taxon>Bacillales</taxon>
        <taxon>Paenibacillaceae</taxon>
        <taxon>Paenibacillus</taxon>
    </lineage>
</organism>
<dbReference type="InterPro" id="IPR001789">
    <property type="entry name" value="Sig_transdc_resp-reg_receiver"/>
</dbReference>
<sequence length="354" mass="40880">MLKAIITDDETIIKKSLKMIIERTNLFEVIGAFTNGRDALEFMQANPVDLLITDIRMPVMDGLNLISALREMGNKADVIILTGYGEFEYAQRAIRYGVTDYLLKPVVLEQLQKMLEQIASKRKQQMMLQAWRQESLWYCRQQGKRLALLLRDMDGAAIDSLLDAVYDYISRNNSEHLEIYKTFYVDFLTCTRNELVESLPDFKETLHLTFTKEGVLEELKGQARRQIGEWMQQIAAVRNHGIALIVKKALVYIQAHIFDEDLSLLSIANELNLSVSYTSECIKEAVGVSFTQYVINVRMEQAKVWLADSSCKMYEVAFKCGYADYAHFTKMFKKHYGYSPKEYRKRLNGSFLSE</sequence>
<dbReference type="InterPro" id="IPR020449">
    <property type="entry name" value="Tscrpt_reg_AraC-type_HTH"/>
</dbReference>
<keyword evidence="3 8" id="KW-0597">Phosphoprotein</keyword>
<dbReference type="EMBL" id="JANQBD010000022">
    <property type="protein sequence ID" value="MCR8634838.1"/>
    <property type="molecule type" value="Genomic_DNA"/>
</dbReference>
<dbReference type="PROSITE" id="PS00041">
    <property type="entry name" value="HTH_ARAC_FAMILY_1"/>
    <property type="match status" value="1"/>
</dbReference>
<reference evidence="11 12" key="1">
    <citation type="submission" date="2022-08" db="EMBL/GenBank/DDBJ databases">
        <title>Paenibacillus endoradicis sp. nov., Paenibacillus radicibacter sp. nov and Paenibacillus pararadicis sp. nov., three cold-adapted plant growth-promoting bacteria isolated from root of Larix gmelinii in Great Khingan.</title>
        <authorList>
            <person name="Xue H."/>
        </authorList>
    </citation>
    <scope>NUCLEOTIDE SEQUENCE [LARGE SCALE GENOMIC DNA]</scope>
    <source>
        <strain evidence="11 12">N5-1-1-5</strain>
    </source>
</reference>
<protein>
    <submittedName>
        <fullName evidence="11">Response regulator</fullName>
    </submittedName>
</protein>
<dbReference type="CDD" id="cd17536">
    <property type="entry name" value="REC_YesN-like"/>
    <property type="match status" value="1"/>
</dbReference>
<dbReference type="InterPro" id="IPR051552">
    <property type="entry name" value="HptR"/>
</dbReference>
<dbReference type="SMART" id="SM00448">
    <property type="entry name" value="REC"/>
    <property type="match status" value="1"/>
</dbReference>
<feature type="modified residue" description="4-aspartylphosphate" evidence="8">
    <location>
        <position position="54"/>
    </location>
</feature>
<evidence type="ECO:0000256" key="2">
    <source>
        <dbReference type="ARBA" id="ARBA00022490"/>
    </source>
</evidence>
<evidence type="ECO:0000256" key="3">
    <source>
        <dbReference type="ARBA" id="ARBA00022553"/>
    </source>
</evidence>
<dbReference type="Pfam" id="PF00072">
    <property type="entry name" value="Response_reg"/>
    <property type="match status" value="1"/>
</dbReference>